<protein>
    <submittedName>
        <fullName evidence="1">Uncharacterized protein</fullName>
    </submittedName>
</protein>
<dbReference type="OrthoDB" id="3893742at2"/>
<dbReference type="AlphaFoldDB" id="A0A0L6CRV0"/>
<sequence>MAGTEQGGEVDRLAATLEGPLTHLQEARPFAKPRFQVQVLDVAGRLLTVPDGIARLHALAPRMDAAGIFAGSDWDAPANLLPGLVSGTLEQGAPASVAAEAVSLLRLLAVAKGEAEHPHIHAAAARRFLTQVLALNMRRFFGATDEAARMAGAQQATTDALFRYLAEHVGFQDVLGELVDEIWRILRQRPIQVAHAKDMIAQIAITLSERGGEIGDRRLGADRLVSALFGPTSACMGDPGLDTYHERLAVMDETDLRHEAQGLARAMHDTGLVSDYHAAFLTWVLETEHDGMVADTLGLGTTGRDCMQQHRGLIIELIRRAVRPETAQALYGMSLMLDRGILHHAPIAPALRRQLELAPCPAVAERLSMAGLHAAEPADLLLAGCIQVLGLPLGVGQGANPTCQSARAIAMWAQNDPDYLLHLVAQGTRIDSVMMHFEGRAINSADLPAGLALGAPLDADPVSVVLVPHLDRIYAEMGRLCAARNDDPHIWINPEFHGWWVGRACAVAVDVPTGALAGIKDFIARFHTAYHPQYNSGEPVIHPQPAGIAATDAAGRFVGWHAITILRVAPDREGEMRVYFYNPNNDSGQDWGAGAVVSTHGSGERFGEASLPFETFASRLYLFHEDGMRPAASNRPAQDILQRVASQARGTWAAGREEISGEAISRLAAAGPS</sequence>
<dbReference type="EMBL" id="LGVV01000060">
    <property type="protein sequence ID" value="KNX40268.1"/>
    <property type="molecule type" value="Genomic_DNA"/>
</dbReference>
<evidence type="ECO:0000313" key="1">
    <source>
        <dbReference type="EMBL" id="KNX40268.1"/>
    </source>
</evidence>
<organism evidence="1 2">
    <name type="scientific">Roseovarius tolerans</name>
    <dbReference type="NCBI Taxonomy" id="74031"/>
    <lineage>
        <taxon>Bacteria</taxon>
        <taxon>Pseudomonadati</taxon>
        <taxon>Pseudomonadota</taxon>
        <taxon>Alphaproteobacteria</taxon>
        <taxon>Rhodobacterales</taxon>
        <taxon>Roseobacteraceae</taxon>
        <taxon>Roseovarius</taxon>
    </lineage>
</organism>
<evidence type="ECO:0000313" key="2">
    <source>
        <dbReference type="Proteomes" id="UP000037046"/>
    </source>
</evidence>
<reference evidence="2" key="1">
    <citation type="submission" date="2015-07" db="EMBL/GenBank/DDBJ databases">
        <title>Draft Genome Sequence of Roseovarius tolerans EL-164, a producer of N-Acylated Alanine Methyl Esters (NAMEs).</title>
        <authorList>
            <person name="Voget S."/>
            <person name="Bruns H."/>
            <person name="Wagner-Doebler I."/>
            <person name="Schulz S."/>
            <person name="Daniel R."/>
        </authorList>
    </citation>
    <scope>NUCLEOTIDE SEQUENCE [LARGE SCALE GENOMIC DNA]</scope>
    <source>
        <strain evidence="2">EL-164</strain>
    </source>
</reference>
<proteinExistence type="predicted"/>
<dbReference type="Proteomes" id="UP000037046">
    <property type="component" value="Unassembled WGS sequence"/>
</dbReference>
<dbReference type="STRING" id="74031.SAMN04488077_10714"/>
<name>A0A0L6CRV0_9RHOB</name>
<accession>A0A0L6CRV0</accession>
<gene>
    <name evidence="1" type="ORF">ROTO_32040</name>
</gene>
<dbReference type="PATRIC" id="fig|74031.6.peg.3273"/>
<keyword evidence="2" id="KW-1185">Reference proteome</keyword>
<dbReference type="RefSeq" id="WP_050664048.1">
    <property type="nucleotide sequence ID" value="NZ_CP118494.1"/>
</dbReference>
<comment type="caution">
    <text evidence="1">The sequence shown here is derived from an EMBL/GenBank/DDBJ whole genome shotgun (WGS) entry which is preliminary data.</text>
</comment>